<reference evidence="2 3" key="1">
    <citation type="submission" date="2024-01" db="EMBL/GenBank/DDBJ databases">
        <title>Sphingobacterium tenebrionis sp. nov., a novel endophyte isolated from tenebrio molitor intestines.</title>
        <authorList>
            <person name="Zhang C."/>
        </authorList>
    </citation>
    <scope>NUCLEOTIDE SEQUENCE [LARGE SCALE GENOMIC DNA]</scope>
    <source>
        <strain evidence="2 3">PU5-4</strain>
    </source>
</reference>
<sequence length="76" mass="8846">MSNPNWVKIRTYTDRVRAEIVKQMLVENDIPAVLMNKQDSSYPVFGNIELLVDREHQLEAVALIDSFSEEDLEHED</sequence>
<evidence type="ECO:0000313" key="3">
    <source>
        <dbReference type="Proteomes" id="UP001363035"/>
    </source>
</evidence>
<evidence type="ECO:0000259" key="1">
    <source>
        <dbReference type="Pfam" id="PF09413"/>
    </source>
</evidence>
<dbReference type="InterPro" id="IPR018551">
    <property type="entry name" value="DUF2007"/>
</dbReference>
<dbReference type="InterPro" id="IPR011322">
    <property type="entry name" value="N-reg_PII-like_a/b"/>
</dbReference>
<accession>A0ABU8I0P2</accession>
<organism evidence="2 3">
    <name type="scientific">Sphingobacterium tenebrionis</name>
    <dbReference type="NCBI Taxonomy" id="3111775"/>
    <lineage>
        <taxon>Bacteria</taxon>
        <taxon>Pseudomonadati</taxon>
        <taxon>Bacteroidota</taxon>
        <taxon>Sphingobacteriia</taxon>
        <taxon>Sphingobacteriales</taxon>
        <taxon>Sphingobacteriaceae</taxon>
        <taxon>Sphingobacterium</taxon>
    </lineage>
</organism>
<name>A0ABU8I0P2_9SPHI</name>
<dbReference type="Pfam" id="PF09413">
    <property type="entry name" value="DUF2007"/>
    <property type="match status" value="1"/>
</dbReference>
<dbReference type="EMBL" id="JAYLLN010000001">
    <property type="protein sequence ID" value="MEI5983275.1"/>
    <property type="molecule type" value="Genomic_DNA"/>
</dbReference>
<comment type="caution">
    <text evidence="2">The sequence shown here is derived from an EMBL/GenBank/DDBJ whole genome shotgun (WGS) entry which is preliminary data.</text>
</comment>
<dbReference type="Proteomes" id="UP001363035">
    <property type="component" value="Unassembled WGS sequence"/>
</dbReference>
<keyword evidence="3" id="KW-1185">Reference proteome</keyword>
<gene>
    <name evidence="2" type="ORF">VJ786_00030</name>
</gene>
<dbReference type="RefSeq" id="WP_134776006.1">
    <property type="nucleotide sequence ID" value="NZ_JAYLLN010000001.1"/>
</dbReference>
<evidence type="ECO:0000313" key="2">
    <source>
        <dbReference type="EMBL" id="MEI5983275.1"/>
    </source>
</evidence>
<proteinExistence type="predicted"/>
<protein>
    <submittedName>
        <fullName evidence="2">DUF2007 domain-containing protein</fullName>
    </submittedName>
</protein>
<feature type="domain" description="DUF2007" evidence="1">
    <location>
        <begin position="6"/>
        <end position="65"/>
    </location>
</feature>
<dbReference type="SUPFAM" id="SSF54913">
    <property type="entry name" value="GlnB-like"/>
    <property type="match status" value="1"/>
</dbReference>